<reference evidence="2" key="1">
    <citation type="journal article" date="2014" name="Int. J. Syst. Evol. Microbiol.">
        <title>Complete genome sequence of Corynebacterium casei LMG S-19264T (=DSM 44701T), isolated from a smear-ripened cheese.</title>
        <authorList>
            <consortium name="US DOE Joint Genome Institute (JGI-PGF)"/>
            <person name="Walter F."/>
            <person name="Albersmeier A."/>
            <person name="Kalinowski J."/>
            <person name="Ruckert C."/>
        </authorList>
    </citation>
    <scope>NUCLEOTIDE SEQUENCE</scope>
    <source>
        <strain evidence="2">CGMCC 4.7398</strain>
    </source>
</reference>
<proteinExistence type="predicted"/>
<comment type="caution">
    <text evidence="2">The sequence shown here is derived from an EMBL/GenBank/DDBJ whole genome shotgun (WGS) entry which is preliminary data.</text>
</comment>
<protein>
    <submittedName>
        <fullName evidence="2">Uncharacterized protein</fullName>
    </submittedName>
</protein>
<feature type="compositionally biased region" description="Gly residues" evidence="1">
    <location>
        <begin position="89"/>
        <end position="101"/>
    </location>
</feature>
<evidence type="ECO:0000313" key="3">
    <source>
        <dbReference type="Proteomes" id="UP000627369"/>
    </source>
</evidence>
<evidence type="ECO:0000256" key="1">
    <source>
        <dbReference type="SAM" id="MobiDB-lite"/>
    </source>
</evidence>
<gene>
    <name evidence="2" type="ORF">GCM10017772_20240</name>
</gene>
<feature type="region of interest" description="Disordered" evidence="1">
    <location>
        <begin position="79"/>
        <end position="101"/>
    </location>
</feature>
<organism evidence="2 3">
    <name type="scientific">Promicromonospora soli</name>
    <dbReference type="NCBI Taxonomy" id="2035533"/>
    <lineage>
        <taxon>Bacteria</taxon>
        <taxon>Bacillati</taxon>
        <taxon>Actinomycetota</taxon>
        <taxon>Actinomycetes</taxon>
        <taxon>Micrococcales</taxon>
        <taxon>Promicromonosporaceae</taxon>
        <taxon>Promicromonospora</taxon>
    </lineage>
</organism>
<evidence type="ECO:0000313" key="2">
    <source>
        <dbReference type="EMBL" id="GHH71577.1"/>
    </source>
</evidence>
<dbReference type="Proteomes" id="UP000627369">
    <property type="component" value="Unassembled WGS sequence"/>
</dbReference>
<dbReference type="EMBL" id="BNAS01000002">
    <property type="protein sequence ID" value="GHH71577.1"/>
    <property type="molecule type" value="Genomic_DNA"/>
</dbReference>
<reference evidence="2" key="2">
    <citation type="submission" date="2020-09" db="EMBL/GenBank/DDBJ databases">
        <authorList>
            <person name="Sun Q."/>
            <person name="Zhou Y."/>
        </authorList>
    </citation>
    <scope>NUCLEOTIDE SEQUENCE</scope>
    <source>
        <strain evidence="2">CGMCC 4.7398</strain>
    </source>
</reference>
<sequence length="101" mass="10111">MAKSEPKITQTWPGGGLLGLATPIRALCRAAKAVQHGFGPVGAEGFLEKHAVNSGSVSAVTRPGFDAPCHLTYCSGCQPDGPTDTQTGNGPGGRAGAGSHL</sequence>
<accession>A0A919KT93</accession>
<name>A0A919KT93_9MICO</name>
<keyword evidence="3" id="KW-1185">Reference proteome</keyword>
<dbReference type="AlphaFoldDB" id="A0A919KT93"/>